<dbReference type="InterPro" id="IPR013083">
    <property type="entry name" value="Znf_RING/FYVE/PHD"/>
</dbReference>
<keyword evidence="2" id="KW-1185">Reference proteome</keyword>
<organism evidence="1 2">
    <name type="scientific">Favolaschia claudopus</name>
    <dbReference type="NCBI Taxonomy" id="2862362"/>
    <lineage>
        <taxon>Eukaryota</taxon>
        <taxon>Fungi</taxon>
        <taxon>Dikarya</taxon>
        <taxon>Basidiomycota</taxon>
        <taxon>Agaricomycotina</taxon>
        <taxon>Agaricomycetes</taxon>
        <taxon>Agaricomycetidae</taxon>
        <taxon>Agaricales</taxon>
        <taxon>Marasmiineae</taxon>
        <taxon>Mycenaceae</taxon>
        <taxon>Favolaschia</taxon>
    </lineage>
</organism>
<dbReference type="InterPro" id="IPR011011">
    <property type="entry name" value="Znf_FYVE_PHD"/>
</dbReference>
<evidence type="ECO:0008006" key="3">
    <source>
        <dbReference type="Google" id="ProtNLM"/>
    </source>
</evidence>
<dbReference type="AlphaFoldDB" id="A0AAW0BVG5"/>
<comment type="caution">
    <text evidence="1">The sequence shown here is derived from an EMBL/GenBank/DDBJ whole genome shotgun (WGS) entry which is preliminary data.</text>
</comment>
<dbReference type="EMBL" id="JAWWNJ010000026">
    <property type="protein sequence ID" value="KAK7030047.1"/>
    <property type="molecule type" value="Genomic_DNA"/>
</dbReference>
<dbReference type="GO" id="GO:0000981">
    <property type="term" value="F:DNA-binding transcription factor activity, RNA polymerase II-specific"/>
    <property type="evidence" value="ECO:0007669"/>
    <property type="project" value="InterPro"/>
</dbReference>
<dbReference type="Gene3D" id="3.30.40.10">
    <property type="entry name" value="Zinc/RING finger domain, C3HC4 (zinc finger)"/>
    <property type="match status" value="1"/>
</dbReference>
<gene>
    <name evidence="1" type="ORF">R3P38DRAFT_892383</name>
</gene>
<dbReference type="Proteomes" id="UP001362999">
    <property type="component" value="Unassembled WGS sequence"/>
</dbReference>
<proteinExistence type="predicted"/>
<name>A0AAW0BVG5_9AGAR</name>
<evidence type="ECO:0000313" key="1">
    <source>
        <dbReference type="EMBL" id="KAK7030047.1"/>
    </source>
</evidence>
<evidence type="ECO:0000313" key="2">
    <source>
        <dbReference type="Proteomes" id="UP001362999"/>
    </source>
</evidence>
<dbReference type="GO" id="GO:0008270">
    <property type="term" value="F:zinc ion binding"/>
    <property type="evidence" value="ECO:0007669"/>
    <property type="project" value="InterPro"/>
</dbReference>
<protein>
    <recommendedName>
        <fullName evidence="3">Zinc finger PHD-type domain-containing protein</fullName>
    </recommendedName>
</protein>
<dbReference type="SUPFAM" id="SSF57701">
    <property type="entry name" value="Zn2/Cys6 DNA-binding domain"/>
    <property type="match status" value="1"/>
</dbReference>
<dbReference type="SUPFAM" id="SSF57903">
    <property type="entry name" value="FYVE/PHD zinc finger"/>
    <property type="match status" value="1"/>
</dbReference>
<accession>A0AAW0BVG5</accession>
<reference evidence="1 2" key="1">
    <citation type="journal article" date="2024" name="J Genomics">
        <title>Draft genome sequencing and assembly of Favolaschia claudopus CIRM-BRFM 2984 isolated from oak limbs.</title>
        <authorList>
            <person name="Navarro D."/>
            <person name="Drula E."/>
            <person name="Chaduli D."/>
            <person name="Cazenave R."/>
            <person name="Ahrendt S."/>
            <person name="Wang J."/>
            <person name="Lipzen A."/>
            <person name="Daum C."/>
            <person name="Barry K."/>
            <person name="Grigoriev I.V."/>
            <person name="Favel A."/>
            <person name="Rosso M.N."/>
            <person name="Martin F."/>
        </authorList>
    </citation>
    <scope>NUCLEOTIDE SEQUENCE [LARGE SCALE GENOMIC DNA]</scope>
    <source>
        <strain evidence="1 2">CIRM-BRFM 2984</strain>
    </source>
</reference>
<sequence length="214" mass="23889">MVQCQKCTFWSHVHCVGYSQEFVCFSCSSSVPEVPPLESITPGRSREMPSDAVDTANRSFDERTTVIEPAPTAEMSYSRASGSPVTPFIPPMMTPTVSSPLSEASISSPFIPPISLDDELRWPSFLNPTSGVAVQVNSICYTCRIRGVICDGHQNVRGQCNTCVSLRLECLGFGTEWPHWLHNDRQMDEVRDKIEAFIAVRPMNERMTTRPTLR</sequence>
<dbReference type="InterPro" id="IPR036864">
    <property type="entry name" value="Zn2-C6_fun-type_DNA-bd_sf"/>
</dbReference>